<dbReference type="SUPFAM" id="SSF48113">
    <property type="entry name" value="Heme-dependent peroxidases"/>
    <property type="match status" value="1"/>
</dbReference>
<reference evidence="23 24" key="1">
    <citation type="journal article" date="2019" name="Plant Biotechnol. J.">
        <title>The red bayberry genome and genetic basis of sex determination.</title>
        <authorList>
            <person name="Jia H.M."/>
            <person name="Jia H.J."/>
            <person name="Cai Q.L."/>
            <person name="Wang Y."/>
            <person name="Zhao H.B."/>
            <person name="Yang W.F."/>
            <person name="Wang G.Y."/>
            <person name="Li Y.H."/>
            <person name="Zhan D.L."/>
            <person name="Shen Y.T."/>
            <person name="Niu Q.F."/>
            <person name="Chang L."/>
            <person name="Qiu J."/>
            <person name="Zhao L."/>
            <person name="Xie H.B."/>
            <person name="Fu W.Y."/>
            <person name="Jin J."/>
            <person name="Li X.W."/>
            <person name="Jiao Y."/>
            <person name="Zhou C.C."/>
            <person name="Tu T."/>
            <person name="Chai C.Y."/>
            <person name="Gao J.L."/>
            <person name="Fan L.J."/>
            <person name="van de Weg E."/>
            <person name="Wang J.Y."/>
            <person name="Gao Z.S."/>
        </authorList>
    </citation>
    <scope>NUCLEOTIDE SEQUENCE [LARGE SCALE GENOMIC DNA]</scope>
    <source>
        <tissue evidence="23">Leaves</tissue>
    </source>
</reference>
<feature type="disulfide bond" evidence="20">
    <location>
        <begin position="122"/>
        <end position="323"/>
    </location>
</feature>
<evidence type="ECO:0000256" key="17">
    <source>
        <dbReference type="PIRSR" id="PIRSR600823-2"/>
    </source>
</evidence>
<comment type="function">
    <text evidence="2">Removal of H(2)O(2), oxidation of toxic reductants, biosynthesis and degradation of lignin, suberization, auxin catabolism, response to environmental stresses such as wounding, pathogen attack and oxidative stress. These functions might be dependent on each isozyme/isoform in each plant tissue.</text>
</comment>
<comment type="similarity">
    <text evidence="3">Belongs to the peroxidase family. Ascorbate peroxidase subfamily.</text>
</comment>
<dbReference type="PRINTS" id="PR00461">
    <property type="entry name" value="PLPEROXIDASE"/>
</dbReference>
<gene>
    <name evidence="23" type="ORF">CJ030_MR5G017335</name>
</gene>
<keyword evidence="8 18" id="KW-0479">Metal-binding</keyword>
<sequence length="328" mass="36423">MNAKLSFFLITTAILALGLLGVCHGGPLKQNYYKHTCPQALKIVRKVTWKHVAQDLTVAAPLLRLHFHDCFVRGCDASVLLESTASNKAEKDAFPDLTLGGFDVIADIKAALEKKCPGVVSCADIVALAARDSVAFQYKRSLWKVLLGRRDGTVSHMQEVLVNIPPPSFNFTQLKHLFASKGLNVHDLVVLSGAHTIGDSHCFSFDNRLYNFTGKGYGQDPTLNPIYAEYLKRKCKSLSDVTTTLGMDPRSSLSFDTHYYKMLLQKKGLFQSDVALLTDKEAYEDVLKMLYTRNFFAAFGPSIRRMGYVQVLTGTEGEIRRNCSVVNS</sequence>
<dbReference type="EC" id="1.11.1.7" evidence="4 21"/>
<feature type="disulfide bond" evidence="20">
    <location>
        <begin position="70"/>
        <end position="75"/>
    </location>
</feature>
<dbReference type="InterPro" id="IPR033905">
    <property type="entry name" value="Secretory_peroxidase"/>
</dbReference>
<feature type="binding site" description="axial binding residue" evidence="18">
    <location>
        <position position="195"/>
    </location>
    <ligand>
        <name>heme b</name>
        <dbReference type="ChEBI" id="CHEBI:60344"/>
    </ligand>
    <ligandPart>
        <name>Fe</name>
        <dbReference type="ChEBI" id="CHEBI:18248"/>
    </ligandPart>
</feature>
<dbReference type="PROSITE" id="PS50873">
    <property type="entry name" value="PEROXIDASE_4"/>
    <property type="match status" value="1"/>
</dbReference>
<keyword evidence="9 21" id="KW-0732">Signal</keyword>
<dbReference type="GO" id="GO:0020037">
    <property type="term" value="F:heme binding"/>
    <property type="evidence" value="ECO:0007669"/>
    <property type="project" value="UniProtKB-UniRule"/>
</dbReference>
<dbReference type="PANTHER" id="PTHR31235">
    <property type="entry name" value="PEROXIDASE 25-RELATED"/>
    <property type="match status" value="1"/>
</dbReference>
<feature type="binding site" evidence="18">
    <location>
        <position position="69"/>
    </location>
    <ligand>
        <name>Ca(2+)</name>
        <dbReference type="ChEBI" id="CHEBI:29108"/>
        <label>1</label>
    </ligand>
</feature>
<keyword evidence="24" id="KW-1185">Reference proteome</keyword>
<keyword evidence="12 18" id="KW-0408">Iron</keyword>
<keyword evidence="5 21" id="KW-0964">Secreted</keyword>
<feature type="binding site" evidence="18">
    <location>
        <position position="90"/>
    </location>
    <ligand>
        <name>Ca(2+)</name>
        <dbReference type="ChEBI" id="CHEBI:29108"/>
        <label>1</label>
    </ligand>
</feature>
<feature type="site" description="Transition state stabilizer" evidence="19">
    <location>
        <position position="64"/>
    </location>
</feature>
<dbReference type="Gene3D" id="1.10.520.10">
    <property type="match status" value="1"/>
</dbReference>
<evidence type="ECO:0000256" key="11">
    <source>
        <dbReference type="ARBA" id="ARBA00023002"/>
    </source>
</evidence>
<evidence type="ECO:0000256" key="3">
    <source>
        <dbReference type="ARBA" id="ARBA00006873"/>
    </source>
</evidence>
<dbReference type="InterPro" id="IPR000823">
    <property type="entry name" value="Peroxidase_pln"/>
</dbReference>
<dbReference type="PRINTS" id="PR00458">
    <property type="entry name" value="PEROXIDASE"/>
</dbReference>
<dbReference type="Gene3D" id="1.10.420.10">
    <property type="entry name" value="Peroxidase, domain 2"/>
    <property type="match status" value="1"/>
</dbReference>
<evidence type="ECO:0000256" key="10">
    <source>
        <dbReference type="ARBA" id="ARBA00022837"/>
    </source>
</evidence>
<keyword evidence="6 21" id="KW-0575">Peroxidase</keyword>
<comment type="cofactor">
    <cofactor evidence="18 21">
        <name>heme b</name>
        <dbReference type="ChEBI" id="CHEBI:60344"/>
    </cofactor>
    <text evidence="18 21">Binds 1 heme b (iron(II)-protoporphyrin IX) group per subunit.</text>
</comment>
<feature type="chain" id="PRO_5025705075" description="Peroxidase" evidence="21">
    <location>
        <begin position="26"/>
        <end position="328"/>
    </location>
</feature>
<evidence type="ECO:0000256" key="12">
    <source>
        <dbReference type="ARBA" id="ARBA00023004"/>
    </source>
</evidence>
<comment type="similarity">
    <text evidence="21">Belongs to the peroxidase family. Classical plant (class III) peroxidase subfamily.</text>
</comment>
<evidence type="ECO:0000256" key="2">
    <source>
        <dbReference type="ARBA" id="ARBA00002322"/>
    </source>
</evidence>
<feature type="binding site" evidence="18">
    <location>
        <position position="248"/>
    </location>
    <ligand>
        <name>Ca(2+)</name>
        <dbReference type="ChEBI" id="CHEBI:29108"/>
        <label>2</label>
    </ligand>
</feature>
<dbReference type="InterPro" id="IPR010255">
    <property type="entry name" value="Haem_peroxidase_sf"/>
</dbReference>
<evidence type="ECO:0000256" key="18">
    <source>
        <dbReference type="PIRSR" id="PIRSR600823-3"/>
    </source>
</evidence>
<feature type="binding site" evidence="18">
    <location>
        <position position="74"/>
    </location>
    <ligand>
        <name>Ca(2+)</name>
        <dbReference type="ChEBI" id="CHEBI:29108"/>
        <label>1</label>
    </ligand>
</feature>
<evidence type="ECO:0000313" key="23">
    <source>
        <dbReference type="EMBL" id="KAB1214072.1"/>
    </source>
</evidence>
<dbReference type="FunFam" id="1.10.420.10:FF:000008">
    <property type="entry name" value="Peroxidase"/>
    <property type="match status" value="1"/>
</dbReference>
<dbReference type="CDD" id="cd00693">
    <property type="entry name" value="secretory_peroxidase"/>
    <property type="match status" value="1"/>
</dbReference>
<evidence type="ECO:0000256" key="4">
    <source>
        <dbReference type="ARBA" id="ARBA00012313"/>
    </source>
</evidence>
<feature type="disulfide bond" evidence="20">
    <location>
        <begin position="202"/>
        <end position="235"/>
    </location>
</feature>
<evidence type="ECO:0000256" key="21">
    <source>
        <dbReference type="RuleBase" id="RU362060"/>
    </source>
</evidence>
<dbReference type="Pfam" id="PF00141">
    <property type="entry name" value="peroxidase"/>
    <property type="match status" value="1"/>
</dbReference>
<feature type="disulfide bond" evidence="20">
    <location>
        <begin position="37"/>
        <end position="116"/>
    </location>
</feature>
<evidence type="ECO:0000313" key="24">
    <source>
        <dbReference type="Proteomes" id="UP000516437"/>
    </source>
</evidence>
<dbReference type="OrthoDB" id="1473979at2759"/>
<evidence type="ECO:0000256" key="5">
    <source>
        <dbReference type="ARBA" id="ARBA00022525"/>
    </source>
</evidence>
<dbReference type="GO" id="GO:0140825">
    <property type="term" value="F:lactoperoxidase activity"/>
    <property type="evidence" value="ECO:0007669"/>
    <property type="project" value="UniProtKB-EC"/>
</dbReference>
<dbReference type="Proteomes" id="UP000516437">
    <property type="component" value="Chromosome 5"/>
</dbReference>
<organism evidence="23 24">
    <name type="scientific">Morella rubra</name>
    <name type="common">Chinese bayberry</name>
    <dbReference type="NCBI Taxonomy" id="262757"/>
    <lineage>
        <taxon>Eukaryota</taxon>
        <taxon>Viridiplantae</taxon>
        <taxon>Streptophyta</taxon>
        <taxon>Embryophyta</taxon>
        <taxon>Tracheophyta</taxon>
        <taxon>Spermatophyta</taxon>
        <taxon>Magnoliopsida</taxon>
        <taxon>eudicotyledons</taxon>
        <taxon>Gunneridae</taxon>
        <taxon>Pentapetalae</taxon>
        <taxon>rosids</taxon>
        <taxon>fabids</taxon>
        <taxon>Fagales</taxon>
        <taxon>Myricaceae</taxon>
        <taxon>Morella</taxon>
    </lineage>
</organism>
<keyword evidence="11 21" id="KW-0560">Oxidoreductase</keyword>
<feature type="active site" description="Proton acceptor" evidence="16">
    <location>
        <position position="68"/>
    </location>
</feature>
<dbReference type="PROSITE" id="PS00435">
    <property type="entry name" value="PEROXIDASE_1"/>
    <property type="match status" value="1"/>
</dbReference>
<proteinExistence type="inferred from homology"/>
<evidence type="ECO:0000256" key="1">
    <source>
        <dbReference type="ARBA" id="ARBA00000189"/>
    </source>
</evidence>
<dbReference type="PROSITE" id="PS00436">
    <property type="entry name" value="PEROXIDASE_2"/>
    <property type="match status" value="1"/>
</dbReference>
<keyword evidence="10 18" id="KW-0106">Calcium</keyword>
<evidence type="ECO:0000256" key="9">
    <source>
        <dbReference type="ARBA" id="ARBA00022729"/>
    </source>
</evidence>
<evidence type="ECO:0000256" key="6">
    <source>
        <dbReference type="ARBA" id="ARBA00022559"/>
    </source>
</evidence>
<feature type="binding site" evidence="18">
    <location>
        <position position="256"/>
    </location>
    <ligand>
        <name>Ca(2+)</name>
        <dbReference type="ChEBI" id="CHEBI:29108"/>
        <label>2</label>
    </ligand>
</feature>
<feature type="binding site" evidence="17">
    <location>
        <position position="165"/>
    </location>
    <ligand>
        <name>substrate</name>
    </ligand>
</feature>
<dbReference type="GO" id="GO:0006979">
    <property type="term" value="P:response to oxidative stress"/>
    <property type="evidence" value="ECO:0007669"/>
    <property type="project" value="UniProtKB-UniRule"/>
</dbReference>
<evidence type="ECO:0000256" key="15">
    <source>
        <dbReference type="ARBA" id="ARBA00023324"/>
    </source>
</evidence>
<evidence type="ECO:0000256" key="13">
    <source>
        <dbReference type="ARBA" id="ARBA00023157"/>
    </source>
</evidence>
<evidence type="ECO:0000259" key="22">
    <source>
        <dbReference type="PROSITE" id="PS50873"/>
    </source>
</evidence>
<name>A0A6A1VMI6_9ROSI</name>
<dbReference type="EMBL" id="RXIC02000023">
    <property type="protein sequence ID" value="KAB1214072.1"/>
    <property type="molecule type" value="Genomic_DNA"/>
</dbReference>
<dbReference type="InterPro" id="IPR019794">
    <property type="entry name" value="Peroxidases_AS"/>
</dbReference>
<feature type="binding site" evidence="18">
    <location>
        <position position="196"/>
    </location>
    <ligand>
        <name>Ca(2+)</name>
        <dbReference type="ChEBI" id="CHEBI:29108"/>
        <label>2</label>
    </ligand>
</feature>
<evidence type="ECO:0000256" key="7">
    <source>
        <dbReference type="ARBA" id="ARBA00022617"/>
    </source>
</evidence>
<keyword evidence="15 21" id="KW-0376">Hydrogen peroxide</keyword>
<feature type="domain" description="Plant heme peroxidase family profile" evidence="22">
    <location>
        <begin position="27"/>
        <end position="327"/>
    </location>
</feature>
<evidence type="ECO:0000256" key="20">
    <source>
        <dbReference type="PIRSR" id="PIRSR600823-5"/>
    </source>
</evidence>
<evidence type="ECO:0000256" key="14">
    <source>
        <dbReference type="ARBA" id="ARBA00023180"/>
    </source>
</evidence>
<evidence type="ECO:0000256" key="8">
    <source>
        <dbReference type="ARBA" id="ARBA00022723"/>
    </source>
</evidence>
<evidence type="ECO:0000256" key="19">
    <source>
        <dbReference type="PIRSR" id="PIRSR600823-4"/>
    </source>
</evidence>
<keyword evidence="14" id="KW-0325">Glycoprotein</keyword>
<dbReference type="InterPro" id="IPR002016">
    <property type="entry name" value="Haem_peroxidase"/>
</dbReference>
<feature type="binding site" evidence="18">
    <location>
        <position position="78"/>
    </location>
    <ligand>
        <name>Ca(2+)</name>
        <dbReference type="ChEBI" id="CHEBI:29108"/>
        <label>1</label>
    </ligand>
</feature>
<evidence type="ECO:0000256" key="16">
    <source>
        <dbReference type="PIRSR" id="PIRSR600823-1"/>
    </source>
</evidence>
<accession>A0A6A1VMI6</accession>
<comment type="subcellular location">
    <subcellularLocation>
        <location evidence="21">Secreted</location>
    </subcellularLocation>
</comment>
<keyword evidence="13 20" id="KW-1015">Disulfide bond</keyword>
<dbReference type="GO" id="GO:0042744">
    <property type="term" value="P:hydrogen peroxide catabolic process"/>
    <property type="evidence" value="ECO:0007669"/>
    <property type="project" value="UniProtKB-KW"/>
</dbReference>
<dbReference type="InterPro" id="IPR019793">
    <property type="entry name" value="Peroxidases_heam-ligand_BS"/>
</dbReference>
<keyword evidence="7 21" id="KW-0349">Heme</keyword>
<protein>
    <recommendedName>
        <fullName evidence="4 21">Peroxidase</fullName>
        <ecNumber evidence="4 21">1.11.1.7</ecNumber>
    </recommendedName>
</protein>
<feature type="binding site" evidence="18">
    <location>
        <position position="76"/>
    </location>
    <ligand>
        <name>Ca(2+)</name>
        <dbReference type="ChEBI" id="CHEBI:29108"/>
        <label>1</label>
    </ligand>
</feature>
<comment type="caution">
    <text evidence="23">The sequence shown here is derived from an EMBL/GenBank/DDBJ whole genome shotgun (WGS) entry which is preliminary data.</text>
</comment>
<feature type="signal peptide" evidence="21">
    <location>
        <begin position="1"/>
        <end position="25"/>
    </location>
</feature>
<dbReference type="GO" id="GO:0005576">
    <property type="term" value="C:extracellular region"/>
    <property type="evidence" value="ECO:0007669"/>
    <property type="project" value="UniProtKB-SubCell"/>
</dbReference>
<comment type="catalytic activity">
    <reaction evidence="1 21">
        <text>2 a phenolic donor + H2O2 = 2 a phenolic radical donor + 2 H2O</text>
        <dbReference type="Rhea" id="RHEA:56136"/>
        <dbReference type="ChEBI" id="CHEBI:15377"/>
        <dbReference type="ChEBI" id="CHEBI:16240"/>
        <dbReference type="ChEBI" id="CHEBI:139520"/>
        <dbReference type="ChEBI" id="CHEBI:139521"/>
        <dbReference type="EC" id="1.11.1.7"/>
    </reaction>
</comment>
<dbReference type="GO" id="GO:0046872">
    <property type="term" value="F:metal ion binding"/>
    <property type="evidence" value="ECO:0007669"/>
    <property type="project" value="UniProtKB-UniRule"/>
</dbReference>
<dbReference type="AlphaFoldDB" id="A0A6A1VMI6"/>
<dbReference type="FunFam" id="1.10.520.10:FF:000001">
    <property type="entry name" value="Peroxidase"/>
    <property type="match status" value="1"/>
</dbReference>
<comment type="cofactor">
    <cofactor evidence="18 21">
        <name>Ca(2+)</name>
        <dbReference type="ChEBI" id="CHEBI:29108"/>
    </cofactor>
    <text evidence="18 21">Binds 2 calcium ions per subunit.</text>
</comment>
<feature type="binding site" evidence="18">
    <location>
        <position position="72"/>
    </location>
    <ligand>
        <name>Ca(2+)</name>
        <dbReference type="ChEBI" id="CHEBI:29108"/>
        <label>1</label>
    </ligand>
</feature>